<dbReference type="Pfam" id="PF09366">
    <property type="entry name" value="DUF1997"/>
    <property type="match status" value="1"/>
</dbReference>
<accession>A0A7R9V1U0</accession>
<sequence length="296" mass="32539">MHASPSTSRAKVQWARHVIARGTSARAFTNGTVPPPRQQQRVPAMPGGAQLAMPSTRSRDNTRMRRAGRIEPHARTGAAVPHSPTALAAVADQRQFRGPCVVNLVGKRAADVTFNAHPHPAASLNAYMAHAVEHFASIPLPMGGKLRKLDGNRMEMTVPRIEMFDIWLQPKAVTTVNVRPNRAEITSTTGDCVLSGSHHVTKLGLNERFNLNVRIVFSWDDSESTRRTLRHHRIRVHSHLEVEVDVPPPFSFMPKPMLKATGDLAITTVLTAMAESFLGKLSKDYDAWAKALPVTA</sequence>
<name>A0A7R9V1U0_9CHLO</name>
<dbReference type="AlphaFoldDB" id="A0A7R9V1U0"/>
<organism evidence="2">
    <name type="scientific">Chlamydomonas euryale</name>
    <dbReference type="NCBI Taxonomy" id="1486919"/>
    <lineage>
        <taxon>Eukaryota</taxon>
        <taxon>Viridiplantae</taxon>
        <taxon>Chlorophyta</taxon>
        <taxon>core chlorophytes</taxon>
        <taxon>Chlorophyceae</taxon>
        <taxon>CS clade</taxon>
        <taxon>Chlamydomonadales</taxon>
        <taxon>Chlamydomonadaceae</taxon>
        <taxon>Chlamydomonas</taxon>
    </lineage>
</organism>
<evidence type="ECO:0000256" key="1">
    <source>
        <dbReference type="SAM" id="MobiDB-lite"/>
    </source>
</evidence>
<dbReference type="PANTHER" id="PTHR34131">
    <property type="entry name" value="(RAP ANNOTATION RELEASE2) GALACTOSE-BINDING LIKE DOMAIN CONTAINING PROTEIN"/>
    <property type="match status" value="1"/>
</dbReference>
<evidence type="ECO:0000313" key="2">
    <source>
        <dbReference type="EMBL" id="CAD8280131.1"/>
    </source>
</evidence>
<dbReference type="EMBL" id="HBEC01000282">
    <property type="protein sequence ID" value="CAD8280131.1"/>
    <property type="molecule type" value="Transcribed_RNA"/>
</dbReference>
<feature type="region of interest" description="Disordered" evidence="1">
    <location>
        <begin position="23"/>
        <end position="63"/>
    </location>
</feature>
<dbReference type="PANTHER" id="PTHR34131:SF3">
    <property type="entry name" value="(RAP ANNOTATION RELEASE2) GALACTOSE-BINDING LIKE DOMAIN CONTAINING PROTEIN"/>
    <property type="match status" value="1"/>
</dbReference>
<dbReference type="InterPro" id="IPR018971">
    <property type="entry name" value="DUF1997"/>
</dbReference>
<reference evidence="2" key="1">
    <citation type="submission" date="2021-01" db="EMBL/GenBank/DDBJ databases">
        <authorList>
            <person name="Corre E."/>
            <person name="Pelletier E."/>
            <person name="Niang G."/>
            <person name="Scheremetjew M."/>
            <person name="Finn R."/>
            <person name="Kale V."/>
            <person name="Holt S."/>
            <person name="Cochrane G."/>
            <person name="Meng A."/>
            <person name="Brown T."/>
            <person name="Cohen L."/>
        </authorList>
    </citation>
    <scope>NUCLEOTIDE SEQUENCE</scope>
    <source>
        <strain evidence="2">CCMP219</strain>
    </source>
</reference>
<proteinExistence type="predicted"/>
<protein>
    <submittedName>
        <fullName evidence="2">Uncharacterized protein</fullName>
    </submittedName>
</protein>
<gene>
    <name evidence="2" type="ORF">CEUR00632_LOCUS166</name>
</gene>